<evidence type="ECO:0000256" key="1">
    <source>
        <dbReference type="ARBA" id="ARBA00004141"/>
    </source>
</evidence>
<name>A0A0A5GHW9_9BACI</name>
<evidence type="ECO:0000256" key="5">
    <source>
        <dbReference type="SAM" id="Phobius"/>
    </source>
</evidence>
<sequence>MRRKKSTKTTTQTSSSFPCTIEEFKETIKTALHHNPDLHLQDFTIANRRVLITYFTYQINKDQLNSMILRTLLNSQKPWDHNRIMNEIPIGTGENQSDSNKIAEILCKGHCCLYVEGDEEAVTFLIPELKSRQVGAAENESLVFGPQIAFNESLVTNLNIVRWGIDSPDLKMEKLTVGKMISTEVRVIYLDNLANKENVNTIRQRIEDLEVDDAMDANVLGQLIEDKSSSIFPQLLTTELPDRFLYAIKKGKVGIMVDKSPNVLIGPTSLFSFFESTEDIYMRWNMGTFIRILRLFAMMISITLTPAYVAALTYHYEVVPSSLLVSLGKSRANVPFPPVLEALLLELLIELLREAGARLPTKVGQTMGIVGGVVIGQAAVKAGFTSNILIIVIALSALASFTAPSYLMGTAIRVIRFPMILLSGLWGLLGIMYGLSFLIIHLLKLTSLGRPFLVPLYPLTLVDLRSSIFRLPWPWASRRPYSNEPQEIKRFSRAKALEKKDIDE</sequence>
<comment type="caution">
    <text evidence="6">The sequence shown here is derived from an EMBL/GenBank/DDBJ whole genome shotgun (WGS) entry which is preliminary data.</text>
</comment>
<evidence type="ECO:0000256" key="4">
    <source>
        <dbReference type="PIRNR" id="PIRNR005690"/>
    </source>
</evidence>
<dbReference type="eggNOG" id="COG0619">
    <property type="taxonomic scope" value="Bacteria"/>
</dbReference>
<dbReference type="GO" id="GO:0009847">
    <property type="term" value="P:spore germination"/>
    <property type="evidence" value="ECO:0007669"/>
    <property type="project" value="UniProtKB-UniRule"/>
</dbReference>
<dbReference type="EMBL" id="AVPE01000013">
    <property type="protein sequence ID" value="KGX90715.1"/>
    <property type="molecule type" value="Genomic_DNA"/>
</dbReference>
<dbReference type="InterPro" id="IPR050768">
    <property type="entry name" value="UPF0353/GerABKA_families"/>
</dbReference>
<keyword evidence="7" id="KW-1185">Reference proteome</keyword>
<dbReference type="Proteomes" id="UP000030528">
    <property type="component" value="Unassembled WGS sequence"/>
</dbReference>
<comment type="similarity">
    <text evidence="2 4">Belongs to the GerABKA family.</text>
</comment>
<gene>
    <name evidence="6" type="ORF">N781_06530</name>
</gene>
<keyword evidence="5" id="KW-1133">Transmembrane helix</keyword>
<dbReference type="PANTHER" id="PTHR22550:SF5">
    <property type="entry name" value="LEUCINE ZIPPER PROTEIN 4"/>
    <property type="match status" value="1"/>
</dbReference>
<evidence type="ECO:0000256" key="3">
    <source>
        <dbReference type="ARBA" id="ARBA00023136"/>
    </source>
</evidence>
<feature type="transmembrane region" description="Helical" evidence="5">
    <location>
        <begin position="419"/>
        <end position="440"/>
    </location>
</feature>
<keyword evidence="3 4" id="KW-0472">Membrane</keyword>
<evidence type="ECO:0000313" key="6">
    <source>
        <dbReference type="EMBL" id="KGX90715.1"/>
    </source>
</evidence>
<dbReference type="GO" id="GO:0005886">
    <property type="term" value="C:plasma membrane"/>
    <property type="evidence" value="ECO:0007669"/>
    <property type="project" value="UniProtKB-SubCell"/>
</dbReference>
<evidence type="ECO:0000313" key="7">
    <source>
        <dbReference type="Proteomes" id="UP000030528"/>
    </source>
</evidence>
<feature type="transmembrane region" description="Helical" evidence="5">
    <location>
        <begin position="388"/>
        <end position="407"/>
    </location>
</feature>
<comment type="subcellular location">
    <subcellularLocation>
        <location evidence="4">Cell membrane</location>
    </subcellularLocation>
    <subcellularLocation>
        <location evidence="1">Membrane</location>
        <topology evidence="1">Multi-pass membrane protein</topology>
    </subcellularLocation>
</comment>
<dbReference type="AlphaFoldDB" id="A0A0A5GHW9"/>
<evidence type="ECO:0000256" key="2">
    <source>
        <dbReference type="ARBA" id="ARBA00005278"/>
    </source>
</evidence>
<dbReference type="PANTHER" id="PTHR22550">
    <property type="entry name" value="SPORE GERMINATION PROTEIN"/>
    <property type="match status" value="1"/>
</dbReference>
<dbReference type="InterPro" id="IPR004995">
    <property type="entry name" value="Spore_Ger"/>
</dbReference>
<keyword evidence="5" id="KW-0812">Transmembrane</keyword>
<dbReference type="PIRSF" id="PIRSF005690">
    <property type="entry name" value="GerBA"/>
    <property type="match status" value="1"/>
</dbReference>
<protein>
    <submittedName>
        <fullName evidence="6">Spore germination protein</fullName>
    </submittedName>
</protein>
<organism evidence="6 7">
    <name type="scientific">Pontibacillus halophilus JSM 076056 = DSM 19796</name>
    <dbReference type="NCBI Taxonomy" id="1385510"/>
    <lineage>
        <taxon>Bacteria</taxon>
        <taxon>Bacillati</taxon>
        <taxon>Bacillota</taxon>
        <taxon>Bacilli</taxon>
        <taxon>Bacillales</taxon>
        <taxon>Bacillaceae</taxon>
        <taxon>Pontibacillus</taxon>
    </lineage>
</organism>
<proteinExistence type="inferred from homology"/>
<reference evidence="6 7" key="1">
    <citation type="submission" date="2013-08" db="EMBL/GenBank/DDBJ databases">
        <authorList>
            <person name="Huang J."/>
            <person name="Wang G."/>
        </authorList>
    </citation>
    <scope>NUCLEOTIDE SEQUENCE [LARGE SCALE GENOMIC DNA]</scope>
    <source>
        <strain evidence="6 7">JSM 076056</strain>
    </source>
</reference>
<dbReference type="Pfam" id="PF03323">
    <property type="entry name" value="GerA"/>
    <property type="match status" value="1"/>
</dbReference>
<dbReference type="STRING" id="1385510.GCA_000425205_02894"/>
<feature type="transmembrane region" description="Helical" evidence="5">
    <location>
        <begin position="292"/>
        <end position="314"/>
    </location>
</feature>
<accession>A0A0A5GHW9</accession>